<sequence>MPYLQCIQRIPAAVRRDGCVTALIPWHGRPHEAVVEYVIQRGHVNEQDDVRRDVDGGGHGTKNGVNHRSQQRLDYNGDKCAGGGPKHFQARQRMERDGERKINKPDVQSCPSSIFPTLYFI</sequence>
<dbReference type="Proteomes" id="UP000722791">
    <property type="component" value="Unassembled WGS sequence"/>
</dbReference>
<evidence type="ECO:0000256" key="1">
    <source>
        <dbReference type="SAM" id="MobiDB-lite"/>
    </source>
</evidence>
<reference evidence="2" key="1">
    <citation type="journal article" date="2021" name="Proc. Natl. Acad. Sci. U.S.A.">
        <title>Three genomes in the algal genus Volvox reveal the fate of a haploid sex-determining region after a transition to homothallism.</title>
        <authorList>
            <person name="Yamamoto K."/>
            <person name="Hamaji T."/>
            <person name="Kawai-Toyooka H."/>
            <person name="Matsuzaki R."/>
            <person name="Takahashi F."/>
            <person name="Nishimura Y."/>
            <person name="Kawachi M."/>
            <person name="Noguchi H."/>
            <person name="Minakuchi Y."/>
            <person name="Umen J.G."/>
            <person name="Toyoda A."/>
            <person name="Nozaki H."/>
        </authorList>
    </citation>
    <scope>NUCLEOTIDE SEQUENCE</scope>
    <source>
        <strain evidence="2">NIES-3785</strain>
    </source>
</reference>
<dbReference type="AlphaFoldDB" id="A0A8J4G8F8"/>
<name>A0A8J4G8F8_9CHLO</name>
<dbReference type="EMBL" id="BNCQ01000010">
    <property type="protein sequence ID" value="GIM01970.1"/>
    <property type="molecule type" value="Genomic_DNA"/>
</dbReference>
<evidence type="ECO:0000313" key="2">
    <source>
        <dbReference type="EMBL" id="GIM01970.1"/>
    </source>
</evidence>
<protein>
    <submittedName>
        <fullName evidence="2">Uncharacterized protein</fullName>
    </submittedName>
</protein>
<gene>
    <name evidence="2" type="ORF">Vretimale_6731</name>
</gene>
<accession>A0A8J4G8F8</accession>
<evidence type="ECO:0000313" key="3">
    <source>
        <dbReference type="Proteomes" id="UP000722791"/>
    </source>
</evidence>
<feature type="region of interest" description="Disordered" evidence="1">
    <location>
        <begin position="48"/>
        <end position="72"/>
    </location>
</feature>
<organism evidence="2 3">
    <name type="scientific">Volvox reticuliferus</name>
    <dbReference type="NCBI Taxonomy" id="1737510"/>
    <lineage>
        <taxon>Eukaryota</taxon>
        <taxon>Viridiplantae</taxon>
        <taxon>Chlorophyta</taxon>
        <taxon>core chlorophytes</taxon>
        <taxon>Chlorophyceae</taxon>
        <taxon>CS clade</taxon>
        <taxon>Chlamydomonadales</taxon>
        <taxon>Volvocaceae</taxon>
        <taxon>Volvox</taxon>
    </lineage>
</organism>
<comment type="caution">
    <text evidence="2">The sequence shown here is derived from an EMBL/GenBank/DDBJ whole genome shotgun (WGS) entry which is preliminary data.</text>
</comment>
<proteinExistence type="predicted"/>